<keyword evidence="7" id="KW-1185">Reference proteome</keyword>
<dbReference type="EMBL" id="JAUEIQ010000002">
    <property type="protein sequence ID" value="MDN0063301.1"/>
    <property type="molecule type" value="Genomic_DNA"/>
</dbReference>
<dbReference type="EC" id="2.4.-.-" evidence="6"/>
<evidence type="ECO:0000313" key="7">
    <source>
        <dbReference type="Proteomes" id="UP001168435"/>
    </source>
</evidence>
<evidence type="ECO:0000256" key="1">
    <source>
        <dbReference type="ARBA" id="ARBA00004776"/>
    </source>
</evidence>
<comment type="pathway">
    <text evidence="1">Cell wall biogenesis; cell wall polysaccharide biosynthesis.</text>
</comment>
<organism evidence="6 7">
    <name type="scientific">Collinsella ihumii</name>
    <dbReference type="NCBI Taxonomy" id="1720204"/>
    <lineage>
        <taxon>Bacteria</taxon>
        <taxon>Bacillati</taxon>
        <taxon>Actinomycetota</taxon>
        <taxon>Coriobacteriia</taxon>
        <taxon>Coriobacteriales</taxon>
        <taxon>Coriobacteriaceae</taxon>
        <taxon>Collinsella</taxon>
    </lineage>
</organism>
<name>A0ABT7XD43_9ACTN</name>
<sequence length="274" mass="29580">MTSSSLQSVSFVVLTWNSASYVRECVESVLSLGGLLQTLYVVDNGSSDGTLGVLSGIAARDRRLRVLPQPENLGTTVSRNIALRLALEDGSGYVCVLDSDTVVSRAAVEGAVAALGADPSIGVAGPTLVSPEGSEQMSGRALPTLGIKLRKACPIGRVQAAGEGMERPAAPVVDGVQDVGYLISACWVMPVSTLRRVGLLDEHIFYAPEDADFCIRVWRSGLRCVRVHGEPVVHLYQRISKRRLVSRMNLEHVKGLARYFLKHRYLFNPGIPPR</sequence>
<dbReference type="GO" id="GO:0016757">
    <property type="term" value="F:glycosyltransferase activity"/>
    <property type="evidence" value="ECO:0007669"/>
    <property type="project" value="UniProtKB-KW"/>
</dbReference>
<evidence type="ECO:0000259" key="5">
    <source>
        <dbReference type="Pfam" id="PF00535"/>
    </source>
</evidence>
<comment type="caution">
    <text evidence="6">The sequence shown here is derived from an EMBL/GenBank/DDBJ whole genome shotgun (WGS) entry which is preliminary data.</text>
</comment>
<accession>A0ABT7XD43</accession>
<evidence type="ECO:0000256" key="4">
    <source>
        <dbReference type="ARBA" id="ARBA00022679"/>
    </source>
</evidence>
<keyword evidence="4 6" id="KW-0808">Transferase</keyword>
<gene>
    <name evidence="6" type="ORF">QVN30_03140</name>
</gene>
<reference evidence="6" key="2">
    <citation type="submission" date="2024-05" db="EMBL/GenBank/DDBJ databases">
        <title>Identification and characterization of horizontal gene transfer across gut microbiota members of farm animals based on homology search.</title>
        <authorList>
            <person name="Schwarzerova J."/>
            <person name="Nykrynova M."/>
            <person name="Jureckova K."/>
            <person name="Cejkova D."/>
            <person name="Rychlik I."/>
        </authorList>
    </citation>
    <scope>NUCLEOTIDE SEQUENCE</scope>
    <source>
        <strain evidence="6">176_SSukc20</strain>
    </source>
</reference>
<reference evidence="6" key="1">
    <citation type="submission" date="2023-06" db="EMBL/GenBank/DDBJ databases">
        <authorList>
            <person name="Zeman M."/>
            <person name="Kubasova T."/>
            <person name="Jahodarova E."/>
            <person name="Nykrynova M."/>
            <person name="Rychlik I."/>
        </authorList>
    </citation>
    <scope>NUCLEOTIDE SEQUENCE</scope>
    <source>
        <strain evidence="6">176_SSukc20</strain>
    </source>
</reference>
<dbReference type="Gene3D" id="3.90.550.10">
    <property type="entry name" value="Spore Coat Polysaccharide Biosynthesis Protein SpsA, Chain A"/>
    <property type="match status" value="1"/>
</dbReference>
<dbReference type="SUPFAM" id="SSF53448">
    <property type="entry name" value="Nucleotide-diphospho-sugar transferases"/>
    <property type="match status" value="1"/>
</dbReference>
<dbReference type="PANTHER" id="PTHR43179:SF12">
    <property type="entry name" value="GALACTOFURANOSYLTRANSFERASE GLFT2"/>
    <property type="match status" value="1"/>
</dbReference>
<keyword evidence="3 6" id="KW-0328">Glycosyltransferase</keyword>
<dbReference type="RefSeq" id="WP_435051628.1">
    <property type="nucleotide sequence ID" value="NZ_JAUEIQ010000002.1"/>
</dbReference>
<comment type="similarity">
    <text evidence="2">Belongs to the glycosyltransferase 2 family.</text>
</comment>
<dbReference type="PANTHER" id="PTHR43179">
    <property type="entry name" value="RHAMNOSYLTRANSFERASE WBBL"/>
    <property type="match status" value="1"/>
</dbReference>
<proteinExistence type="inferred from homology"/>
<protein>
    <submittedName>
        <fullName evidence="6">Glycosyltransferase family 2 protein</fullName>
        <ecNumber evidence="6">2.4.-.-</ecNumber>
    </submittedName>
</protein>
<feature type="domain" description="Glycosyltransferase 2-like" evidence="5">
    <location>
        <begin position="10"/>
        <end position="138"/>
    </location>
</feature>
<dbReference type="InterPro" id="IPR029044">
    <property type="entry name" value="Nucleotide-diphossugar_trans"/>
</dbReference>
<dbReference type="InterPro" id="IPR001173">
    <property type="entry name" value="Glyco_trans_2-like"/>
</dbReference>
<dbReference type="Pfam" id="PF00535">
    <property type="entry name" value="Glycos_transf_2"/>
    <property type="match status" value="1"/>
</dbReference>
<evidence type="ECO:0000256" key="2">
    <source>
        <dbReference type="ARBA" id="ARBA00006739"/>
    </source>
</evidence>
<dbReference type="Proteomes" id="UP001168435">
    <property type="component" value="Unassembled WGS sequence"/>
</dbReference>
<evidence type="ECO:0000313" key="6">
    <source>
        <dbReference type="EMBL" id="MDN0063301.1"/>
    </source>
</evidence>
<evidence type="ECO:0000256" key="3">
    <source>
        <dbReference type="ARBA" id="ARBA00022676"/>
    </source>
</evidence>